<evidence type="ECO:0000313" key="2">
    <source>
        <dbReference type="Proteomes" id="UP000661691"/>
    </source>
</evidence>
<organism evidence="1 2">
    <name type="scientific">Polycladospora coralii</name>
    <dbReference type="NCBI Taxonomy" id="2771432"/>
    <lineage>
        <taxon>Bacteria</taxon>
        <taxon>Bacillati</taxon>
        <taxon>Bacillota</taxon>
        <taxon>Bacilli</taxon>
        <taxon>Bacillales</taxon>
        <taxon>Thermoactinomycetaceae</taxon>
        <taxon>Polycladospora</taxon>
    </lineage>
</organism>
<sequence>MLKPPDAWCSVCGTQRPLKLCDFVVGYSWITAKDEEGNMIGSFHETCDRCLCKDCVSSLDYGGWDFCPEHYEMLDKIELKKSKLDKENKVATHDYQTGYYELWRRSK</sequence>
<comment type="caution">
    <text evidence="1">The sequence shown here is derived from an EMBL/GenBank/DDBJ whole genome shotgun (WGS) entry which is preliminary data.</text>
</comment>
<proteinExistence type="predicted"/>
<accession>A0A926NCS8</accession>
<dbReference type="RefSeq" id="WP_191142831.1">
    <property type="nucleotide sequence ID" value="NZ_JACXAH010000043.1"/>
</dbReference>
<dbReference type="Proteomes" id="UP000661691">
    <property type="component" value="Unassembled WGS sequence"/>
</dbReference>
<gene>
    <name evidence="1" type="ORF">IC620_16125</name>
</gene>
<protein>
    <submittedName>
        <fullName evidence="1">Uncharacterized protein</fullName>
    </submittedName>
</protein>
<dbReference type="EMBL" id="JACXAH010000043">
    <property type="protein sequence ID" value="MBD1373872.1"/>
    <property type="molecule type" value="Genomic_DNA"/>
</dbReference>
<name>A0A926NCS8_9BACL</name>
<dbReference type="AlphaFoldDB" id="A0A926NCS8"/>
<reference evidence="1" key="1">
    <citation type="submission" date="2020-09" db="EMBL/GenBank/DDBJ databases">
        <title>A novel bacterium of genus Hazenella, isolated from South China Sea.</title>
        <authorList>
            <person name="Huang H."/>
            <person name="Mo K."/>
            <person name="Hu Y."/>
        </authorList>
    </citation>
    <scope>NUCLEOTIDE SEQUENCE</scope>
    <source>
        <strain evidence="1">IB182357</strain>
    </source>
</reference>
<evidence type="ECO:0000313" key="1">
    <source>
        <dbReference type="EMBL" id="MBD1373872.1"/>
    </source>
</evidence>
<keyword evidence="2" id="KW-1185">Reference proteome</keyword>